<sequence length="271" mass="29976">MKWKTAALAALLTIAASTGAMAYDMNTLAEKTLPKSFKYMAIPGEQTMEFNGAEVPYKMGQLQITLKRSQKFYSGYIIRTTLPPEVADAMHPYFRLNPTVTEWRGLAQLNRALMNPSSQLRKGIDKTLLNLAVNALGQVAKEDVKVEISDIEPFRRLDAGEAYVYTAGGRIVYDAQGLLMPMYARSYFFLGENGLEVMMLLAPDEGKDILVYAIDDLAKAAAKEDLLGAGGYADISVILGRQEMDLEKDPEAGESEADEQKEQEQITQKAQ</sequence>
<evidence type="ECO:0000256" key="1">
    <source>
        <dbReference type="SAM" id="MobiDB-lite"/>
    </source>
</evidence>
<dbReference type="EMBL" id="AP019697">
    <property type="protein sequence ID" value="BBK24495.1"/>
    <property type="molecule type" value="Genomic_DNA"/>
</dbReference>
<dbReference type="RefSeq" id="WP_143332292.1">
    <property type="nucleotide sequence ID" value="NZ_AP019697.1"/>
</dbReference>
<gene>
    <name evidence="3" type="ORF">Dia5BBH33_04300</name>
</gene>
<dbReference type="KEGG" id="dho:Dia5BBH33_04300"/>
<name>A0A8D4UTN2_9FIRM</name>
<evidence type="ECO:0000313" key="3">
    <source>
        <dbReference type="EMBL" id="BBK24495.1"/>
    </source>
</evidence>
<protein>
    <submittedName>
        <fullName evidence="3">Uncharacterized protein</fullName>
    </submittedName>
</protein>
<feature type="region of interest" description="Disordered" evidence="1">
    <location>
        <begin position="246"/>
        <end position="271"/>
    </location>
</feature>
<dbReference type="AlphaFoldDB" id="A0A8D4UTN2"/>
<reference evidence="4" key="1">
    <citation type="submission" date="2019-05" db="EMBL/GenBank/DDBJ databases">
        <title>Complete genome sequencing of Dialister sp. strain 5BBH33.</title>
        <authorList>
            <person name="Sakamoto M."/>
            <person name="Murakami T."/>
            <person name="Mori H."/>
        </authorList>
    </citation>
    <scope>NUCLEOTIDE SEQUENCE [LARGE SCALE GENOMIC DNA]</scope>
    <source>
        <strain evidence="4">5BBH33</strain>
    </source>
</reference>
<evidence type="ECO:0000256" key="2">
    <source>
        <dbReference type="SAM" id="SignalP"/>
    </source>
</evidence>
<accession>A0A8D4UTN2</accession>
<feature type="signal peptide" evidence="2">
    <location>
        <begin position="1"/>
        <end position="22"/>
    </location>
</feature>
<keyword evidence="2" id="KW-0732">Signal</keyword>
<dbReference type="GeneID" id="92715648"/>
<evidence type="ECO:0000313" key="4">
    <source>
        <dbReference type="Proteomes" id="UP000320585"/>
    </source>
</evidence>
<dbReference type="OrthoDB" id="1633945at2"/>
<proteinExistence type="predicted"/>
<feature type="chain" id="PRO_5034286813" evidence="2">
    <location>
        <begin position="23"/>
        <end position="271"/>
    </location>
</feature>
<keyword evidence="4" id="KW-1185">Reference proteome</keyword>
<organism evidence="3 4">
    <name type="scientific">Dialister hominis</name>
    <dbReference type="NCBI Taxonomy" id="2582419"/>
    <lineage>
        <taxon>Bacteria</taxon>
        <taxon>Bacillati</taxon>
        <taxon>Bacillota</taxon>
        <taxon>Negativicutes</taxon>
        <taxon>Veillonellales</taxon>
        <taxon>Veillonellaceae</taxon>
        <taxon>Dialister</taxon>
    </lineage>
</organism>
<dbReference type="Proteomes" id="UP000320585">
    <property type="component" value="Chromosome"/>
</dbReference>